<dbReference type="PROSITE" id="PS50846">
    <property type="entry name" value="HMA_2"/>
    <property type="match status" value="1"/>
</dbReference>
<dbReference type="OrthoDB" id="9801832at2"/>
<dbReference type="Proteomes" id="UP000240653">
    <property type="component" value="Unassembled WGS sequence"/>
</dbReference>
<reference evidence="3 4" key="1">
    <citation type="submission" date="2018-03" db="EMBL/GenBank/DDBJ databases">
        <title>The draft genome of Mesorhizobium soli JCM 19897.</title>
        <authorList>
            <person name="Li L."/>
            <person name="Liu L."/>
            <person name="Liang L."/>
            <person name="Wang T."/>
            <person name="Zhang X."/>
        </authorList>
    </citation>
    <scope>NUCLEOTIDE SEQUENCE [LARGE SCALE GENOMIC DNA]</scope>
    <source>
        <strain evidence="3 4">JCM 19897</strain>
    </source>
</reference>
<proteinExistence type="predicted"/>
<dbReference type="PROSITE" id="PS01047">
    <property type="entry name" value="HMA_1"/>
    <property type="match status" value="1"/>
</dbReference>
<evidence type="ECO:0000256" key="1">
    <source>
        <dbReference type="ARBA" id="ARBA00022723"/>
    </source>
</evidence>
<feature type="domain" description="HMA" evidence="2">
    <location>
        <begin position="1"/>
        <end position="63"/>
    </location>
</feature>
<protein>
    <submittedName>
        <fullName evidence="3">Heavy metal transporter</fullName>
    </submittedName>
</protein>
<dbReference type="Gene3D" id="3.30.70.100">
    <property type="match status" value="1"/>
</dbReference>
<sequence>MITLKVPDMTCGHCAGVVTKAVQSVDAEAHVDIDLKAQTVTIETKADGGAVSRALETAGYPAETYTTR</sequence>
<dbReference type="AlphaFoldDB" id="A0A2P7S980"/>
<dbReference type="CDD" id="cd00371">
    <property type="entry name" value="HMA"/>
    <property type="match status" value="1"/>
</dbReference>
<dbReference type="SUPFAM" id="SSF55008">
    <property type="entry name" value="HMA, heavy metal-associated domain"/>
    <property type="match status" value="1"/>
</dbReference>
<evidence type="ECO:0000313" key="3">
    <source>
        <dbReference type="EMBL" id="PSJ59020.1"/>
    </source>
</evidence>
<dbReference type="Pfam" id="PF00403">
    <property type="entry name" value="HMA"/>
    <property type="match status" value="1"/>
</dbReference>
<dbReference type="InterPro" id="IPR036163">
    <property type="entry name" value="HMA_dom_sf"/>
</dbReference>
<dbReference type="GO" id="GO:0046872">
    <property type="term" value="F:metal ion binding"/>
    <property type="evidence" value="ECO:0007669"/>
    <property type="project" value="UniProtKB-KW"/>
</dbReference>
<dbReference type="InterPro" id="IPR006121">
    <property type="entry name" value="HMA_dom"/>
</dbReference>
<gene>
    <name evidence="3" type="ORF">C7I85_18395</name>
</gene>
<dbReference type="EMBL" id="PXYL01000009">
    <property type="protein sequence ID" value="PSJ59020.1"/>
    <property type="molecule type" value="Genomic_DNA"/>
</dbReference>
<comment type="caution">
    <text evidence="3">The sequence shown here is derived from an EMBL/GenBank/DDBJ whole genome shotgun (WGS) entry which is preliminary data.</text>
</comment>
<dbReference type="InterPro" id="IPR017969">
    <property type="entry name" value="Heavy-metal-associated_CS"/>
</dbReference>
<organism evidence="3 4">
    <name type="scientific">Pseudaminobacter soli</name>
    <name type="common">ex Li et al. 2025</name>
    <dbReference type="NCBI Taxonomy" id="1295366"/>
    <lineage>
        <taxon>Bacteria</taxon>
        <taxon>Pseudomonadati</taxon>
        <taxon>Pseudomonadota</taxon>
        <taxon>Alphaproteobacteria</taxon>
        <taxon>Hyphomicrobiales</taxon>
        <taxon>Phyllobacteriaceae</taxon>
        <taxon>Pseudaminobacter</taxon>
    </lineage>
</organism>
<accession>A0A2P7S980</accession>
<name>A0A2P7S980_9HYPH</name>
<evidence type="ECO:0000259" key="2">
    <source>
        <dbReference type="PROSITE" id="PS50846"/>
    </source>
</evidence>
<keyword evidence="4" id="KW-1185">Reference proteome</keyword>
<evidence type="ECO:0000313" key="4">
    <source>
        <dbReference type="Proteomes" id="UP000240653"/>
    </source>
</evidence>
<keyword evidence="1" id="KW-0479">Metal-binding</keyword>